<reference evidence="1 2" key="1">
    <citation type="journal article" date="2015" name="Genome Announc.">
        <title>Complete genome sequence of Vibrio alginolyticus ATCC 17749.</title>
        <authorList>
            <person name="Liu X.F."/>
            <person name="Cao Y."/>
            <person name="Zhang H.L."/>
            <person name="Chen Y.J."/>
            <person name="Hu C.J."/>
        </authorList>
    </citation>
    <scope>NUCLEOTIDE SEQUENCE [LARGE SCALE GENOMIC DNA]</scope>
    <source>
        <strain evidence="2">ATCC 17749 / DSM 2171 / NBRC 15630 / NCIMB 1903 / NCTC 12160 / XII-53</strain>
    </source>
</reference>
<dbReference type="HOGENOM" id="CLU_3359110_0_0_6"/>
<organism evidence="1 2">
    <name type="scientific">Vibrio alginolyticus (strain ATCC 17749 / DSM 2171 / NBRC 15630 / NCIMB 1903 / NCTC 12160 / XII-53)</name>
    <dbReference type="NCBI Taxonomy" id="1219076"/>
    <lineage>
        <taxon>Bacteria</taxon>
        <taxon>Pseudomonadati</taxon>
        <taxon>Pseudomonadota</taxon>
        <taxon>Gammaproteobacteria</taxon>
        <taxon>Vibrionales</taxon>
        <taxon>Vibrionaceae</taxon>
        <taxon>Vibrio</taxon>
    </lineage>
</organism>
<gene>
    <name evidence="1" type="ORF">N646_2573</name>
</gene>
<name>A0A2I3CER2_VIBAX</name>
<dbReference type="AlphaFoldDB" id="A0A2I3CER2"/>
<proteinExistence type="predicted"/>
<dbReference type="Proteomes" id="UP000016714">
    <property type="component" value="Chromosome 1"/>
</dbReference>
<evidence type="ECO:0000313" key="1">
    <source>
        <dbReference type="EMBL" id="AGV18385.1"/>
    </source>
</evidence>
<sequence length="39" mass="4636">MILVLFKRLRKAIFCLFEYLKIITRIDAKDALKNKKPAI</sequence>
<dbReference type="KEGG" id="vag:N646_2573"/>
<dbReference type="EMBL" id="CP006718">
    <property type="protein sequence ID" value="AGV18385.1"/>
    <property type="molecule type" value="Genomic_DNA"/>
</dbReference>
<protein>
    <submittedName>
        <fullName evidence="1">Uncharacterized protein</fullName>
    </submittedName>
</protein>
<accession>A0A2I3CER2</accession>
<evidence type="ECO:0000313" key="2">
    <source>
        <dbReference type="Proteomes" id="UP000016714"/>
    </source>
</evidence>